<protein>
    <submittedName>
        <fullName evidence="1">Uncharacterized protein</fullName>
    </submittedName>
</protein>
<accession>A0A5C3PVY5</accession>
<dbReference type="AlphaFoldDB" id="A0A5C3PVY5"/>
<gene>
    <name evidence="1" type="ORF">K466DRAFT_511379</name>
</gene>
<dbReference type="EMBL" id="ML210979">
    <property type="protein sequence ID" value="TFK93631.1"/>
    <property type="molecule type" value="Genomic_DNA"/>
</dbReference>
<proteinExistence type="predicted"/>
<sequence length="84" mass="9232">MSPPCSARTPARDIIWTVVEFLAFARSSFASWRESCSGQGAAGPRLDPLMRSISHTCMDIFSKELGYYRTSTSAACHCYCTSVV</sequence>
<keyword evidence="2" id="KW-1185">Reference proteome</keyword>
<dbReference type="InParanoid" id="A0A5C3PVY5"/>
<reference evidence="1 2" key="1">
    <citation type="journal article" date="2019" name="Nat. Ecol. Evol.">
        <title>Megaphylogeny resolves global patterns of mushroom evolution.</title>
        <authorList>
            <person name="Varga T."/>
            <person name="Krizsan K."/>
            <person name="Foldi C."/>
            <person name="Dima B."/>
            <person name="Sanchez-Garcia M."/>
            <person name="Sanchez-Ramirez S."/>
            <person name="Szollosi G.J."/>
            <person name="Szarkandi J.G."/>
            <person name="Papp V."/>
            <person name="Albert L."/>
            <person name="Andreopoulos W."/>
            <person name="Angelini C."/>
            <person name="Antonin V."/>
            <person name="Barry K.W."/>
            <person name="Bougher N.L."/>
            <person name="Buchanan P."/>
            <person name="Buyck B."/>
            <person name="Bense V."/>
            <person name="Catcheside P."/>
            <person name="Chovatia M."/>
            <person name="Cooper J."/>
            <person name="Damon W."/>
            <person name="Desjardin D."/>
            <person name="Finy P."/>
            <person name="Geml J."/>
            <person name="Haridas S."/>
            <person name="Hughes K."/>
            <person name="Justo A."/>
            <person name="Karasinski D."/>
            <person name="Kautmanova I."/>
            <person name="Kiss B."/>
            <person name="Kocsube S."/>
            <person name="Kotiranta H."/>
            <person name="LaButti K.M."/>
            <person name="Lechner B.E."/>
            <person name="Liimatainen K."/>
            <person name="Lipzen A."/>
            <person name="Lukacs Z."/>
            <person name="Mihaltcheva S."/>
            <person name="Morgado L.N."/>
            <person name="Niskanen T."/>
            <person name="Noordeloos M.E."/>
            <person name="Ohm R.A."/>
            <person name="Ortiz-Santana B."/>
            <person name="Ovrebo C."/>
            <person name="Racz N."/>
            <person name="Riley R."/>
            <person name="Savchenko A."/>
            <person name="Shiryaev A."/>
            <person name="Soop K."/>
            <person name="Spirin V."/>
            <person name="Szebenyi C."/>
            <person name="Tomsovsky M."/>
            <person name="Tulloss R.E."/>
            <person name="Uehling J."/>
            <person name="Grigoriev I.V."/>
            <person name="Vagvolgyi C."/>
            <person name="Papp T."/>
            <person name="Martin F.M."/>
            <person name="Miettinen O."/>
            <person name="Hibbett D.S."/>
            <person name="Nagy L.G."/>
        </authorList>
    </citation>
    <scope>NUCLEOTIDE SEQUENCE [LARGE SCALE GENOMIC DNA]</scope>
    <source>
        <strain evidence="1 2">HHB13444</strain>
    </source>
</reference>
<organism evidence="1 2">
    <name type="scientific">Polyporus arcularius HHB13444</name>
    <dbReference type="NCBI Taxonomy" id="1314778"/>
    <lineage>
        <taxon>Eukaryota</taxon>
        <taxon>Fungi</taxon>
        <taxon>Dikarya</taxon>
        <taxon>Basidiomycota</taxon>
        <taxon>Agaricomycotina</taxon>
        <taxon>Agaricomycetes</taxon>
        <taxon>Polyporales</taxon>
        <taxon>Polyporaceae</taxon>
        <taxon>Polyporus</taxon>
    </lineage>
</organism>
<name>A0A5C3PVY5_9APHY</name>
<evidence type="ECO:0000313" key="1">
    <source>
        <dbReference type="EMBL" id="TFK93631.1"/>
    </source>
</evidence>
<dbReference type="Proteomes" id="UP000308197">
    <property type="component" value="Unassembled WGS sequence"/>
</dbReference>
<evidence type="ECO:0000313" key="2">
    <source>
        <dbReference type="Proteomes" id="UP000308197"/>
    </source>
</evidence>